<dbReference type="PANTHER" id="PTHR30383">
    <property type="entry name" value="THIOESTERASE 1/PROTEASE 1/LYSOPHOSPHOLIPASE L1"/>
    <property type="match status" value="1"/>
</dbReference>
<dbReference type="Gene3D" id="3.40.50.1110">
    <property type="entry name" value="SGNH hydrolase"/>
    <property type="match status" value="1"/>
</dbReference>
<comment type="caution">
    <text evidence="2">The sequence shown here is derived from an EMBL/GenBank/DDBJ whole genome shotgun (WGS) entry which is preliminary data.</text>
</comment>
<evidence type="ECO:0000313" key="2">
    <source>
        <dbReference type="EMBL" id="PWJ22744.1"/>
    </source>
</evidence>
<dbReference type="GO" id="GO:0004622">
    <property type="term" value="F:phosphatidylcholine lysophospholipase activity"/>
    <property type="evidence" value="ECO:0007669"/>
    <property type="project" value="TreeGrafter"/>
</dbReference>
<proteinExistence type="predicted"/>
<dbReference type="EMBL" id="QGDL01000017">
    <property type="protein sequence ID" value="PWJ22744.1"/>
    <property type="molecule type" value="Genomic_DNA"/>
</dbReference>
<organism evidence="2 3">
    <name type="scientific">Faecalicatena orotica</name>
    <dbReference type="NCBI Taxonomy" id="1544"/>
    <lineage>
        <taxon>Bacteria</taxon>
        <taxon>Bacillati</taxon>
        <taxon>Bacillota</taxon>
        <taxon>Clostridia</taxon>
        <taxon>Lachnospirales</taxon>
        <taxon>Lachnospiraceae</taxon>
        <taxon>Faecalicatena</taxon>
    </lineage>
</organism>
<dbReference type="PANTHER" id="PTHR30383:SF5">
    <property type="entry name" value="SGNH HYDROLASE-TYPE ESTERASE DOMAIN-CONTAINING PROTEIN"/>
    <property type="match status" value="1"/>
</dbReference>
<evidence type="ECO:0000259" key="1">
    <source>
        <dbReference type="Pfam" id="PF13472"/>
    </source>
</evidence>
<dbReference type="InterPro" id="IPR051532">
    <property type="entry name" value="Ester_Hydrolysis_Enzymes"/>
</dbReference>
<dbReference type="RefSeq" id="WP_109733425.1">
    <property type="nucleotide sequence ID" value="NZ_BAAACK010000014.1"/>
</dbReference>
<protein>
    <submittedName>
        <fullName evidence="2">Lysophospholipase L1-like esterase</fullName>
    </submittedName>
</protein>
<keyword evidence="3" id="KW-1185">Reference proteome</keyword>
<accession>A0A2Y9C6I2</accession>
<gene>
    <name evidence="2" type="ORF">A8806_11784</name>
</gene>
<dbReference type="CDD" id="cd00229">
    <property type="entry name" value="SGNH_hydrolase"/>
    <property type="match status" value="1"/>
</dbReference>
<reference evidence="2 3" key="1">
    <citation type="submission" date="2018-05" db="EMBL/GenBank/DDBJ databases">
        <title>The Hungate 1000. A catalogue of reference genomes from the rumen microbiome.</title>
        <authorList>
            <person name="Kelly W."/>
        </authorList>
    </citation>
    <scope>NUCLEOTIDE SEQUENCE [LARGE SCALE GENOMIC DNA]</scope>
    <source>
        <strain evidence="2 3">NLAE-zl-C242</strain>
    </source>
</reference>
<dbReference type="AlphaFoldDB" id="A0A2Y9C6I2"/>
<sequence>MKSIKNIEVLGDSILKGIQVNPVNKKYQTKNDIDFDMLSREYALSIKNDSRFGCTVTKGARILLKKLDTGLDCDAVVMDFGGNDCDYKWAEIAENPEGDFSPNTPLKQFIEEYTCLIQTLKSRGILPILTTLPPLDPQRFFNWWCQNLNKKNVMKWLGSIGHISDHQATYSSAVEALAASEHVPLIDIRSAFLRHGTVSDLICEDGTHPNSKGQQIITGVFQSFAAERLSAFQMV</sequence>
<dbReference type="InterPro" id="IPR036514">
    <property type="entry name" value="SGNH_hydro_sf"/>
</dbReference>
<dbReference type="SUPFAM" id="SSF52266">
    <property type="entry name" value="SGNH hydrolase"/>
    <property type="match status" value="1"/>
</dbReference>
<name>A0A2Y9C6I2_9FIRM</name>
<dbReference type="InterPro" id="IPR013830">
    <property type="entry name" value="SGNH_hydro"/>
</dbReference>
<dbReference type="Pfam" id="PF13472">
    <property type="entry name" value="Lipase_GDSL_2"/>
    <property type="match status" value="1"/>
</dbReference>
<evidence type="ECO:0000313" key="3">
    <source>
        <dbReference type="Proteomes" id="UP000245845"/>
    </source>
</evidence>
<dbReference type="Proteomes" id="UP000245845">
    <property type="component" value="Unassembled WGS sequence"/>
</dbReference>
<dbReference type="OrthoDB" id="2513075at2"/>
<feature type="domain" description="SGNH hydrolase-type esterase" evidence="1">
    <location>
        <begin position="9"/>
        <end position="216"/>
    </location>
</feature>